<feature type="transmembrane region" description="Helical" evidence="6">
    <location>
        <begin position="181"/>
        <end position="204"/>
    </location>
</feature>
<evidence type="ECO:0000313" key="7">
    <source>
        <dbReference type="EMBL" id="KVX03412.1"/>
    </source>
</evidence>
<protein>
    <recommendedName>
        <fullName evidence="6">Probable membrane transporter protein</fullName>
    </recommendedName>
</protein>
<dbReference type="PANTHER" id="PTHR43483">
    <property type="entry name" value="MEMBRANE TRANSPORTER PROTEIN HI_0806-RELATED"/>
    <property type="match status" value="1"/>
</dbReference>
<feature type="transmembrane region" description="Helical" evidence="6">
    <location>
        <begin position="114"/>
        <end position="130"/>
    </location>
</feature>
<sequence>MDSLLQVFLICLVLGSVVGFLAGLLGIGGGLIIVPALLYILPSVGISSTQITHVAIATSLASIILTSMSSATAHHKRGNIPWELFKPIFPGIVIGSLASAFVSEQIASDDLQQAFAIFVVLMAVQMAFPFKVKTGGSMPSFAVLLVISTAIALIAGLMGIGGGVLLVPFLSYCGLQMRQAVGFSSATGMLIAVSGTIGYIIAGFDVPNLPEGSVGFIYLPALIGIIISSMLCAPFGVKAASTWPTPVLKKIFACLLIVVGLKLLLS</sequence>
<evidence type="ECO:0000256" key="4">
    <source>
        <dbReference type="ARBA" id="ARBA00022989"/>
    </source>
</evidence>
<comment type="subcellular location">
    <subcellularLocation>
        <location evidence="6">Cell membrane</location>
        <topology evidence="6">Multi-pass membrane protein</topology>
    </subcellularLocation>
    <subcellularLocation>
        <location evidence="1">Membrane</location>
        <topology evidence="1">Multi-pass membrane protein</topology>
    </subcellularLocation>
</comment>
<dbReference type="EMBL" id="LRDC01000001">
    <property type="protein sequence ID" value="KVX03412.1"/>
    <property type="molecule type" value="Genomic_DNA"/>
</dbReference>
<feature type="transmembrane region" description="Helical" evidence="6">
    <location>
        <begin position="84"/>
        <end position="102"/>
    </location>
</feature>
<dbReference type="PANTHER" id="PTHR43483:SF3">
    <property type="entry name" value="MEMBRANE TRANSPORTER PROTEIN HI_0806-RELATED"/>
    <property type="match status" value="1"/>
</dbReference>
<feature type="transmembrane region" description="Helical" evidence="6">
    <location>
        <begin position="142"/>
        <end position="169"/>
    </location>
</feature>
<dbReference type="RefSeq" id="WP_059744033.1">
    <property type="nucleotide sequence ID" value="NZ_JBOZOX010000011.1"/>
</dbReference>
<keyword evidence="6" id="KW-1003">Cell membrane</keyword>
<dbReference type="Proteomes" id="UP000055702">
    <property type="component" value="Unassembled WGS sequence"/>
</dbReference>
<evidence type="ECO:0000256" key="2">
    <source>
        <dbReference type="ARBA" id="ARBA00009142"/>
    </source>
</evidence>
<keyword evidence="5 6" id="KW-0472">Membrane</keyword>
<feature type="transmembrane region" description="Helical" evidence="6">
    <location>
        <begin position="51"/>
        <end position="72"/>
    </location>
</feature>
<gene>
    <name evidence="7" type="ORF">AWJ07_02300</name>
</gene>
<comment type="caution">
    <text evidence="7">The sequence shown here is derived from an EMBL/GenBank/DDBJ whole genome shotgun (WGS) entry which is preliminary data.</text>
</comment>
<feature type="transmembrane region" description="Helical" evidence="6">
    <location>
        <begin position="247"/>
        <end position="265"/>
    </location>
</feature>
<dbReference type="GO" id="GO:0005886">
    <property type="term" value="C:plasma membrane"/>
    <property type="evidence" value="ECO:0007669"/>
    <property type="project" value="UniProtKB-SubCell"/>
</dbReference>
<accession>A0A119D0T6</accession>
<evidence type="ECO:0000256" key="5">
    <source>
        <dbReference type="ARBA" id="ARBA00023136"/>
    </source>
</evidence>
<reference evidence="7 8" key="1">
    <citation type="submission" date="2016-01" db="EMBL/GenBank/DDBJ databases">
        <title>Draft genome of the antarctic isolate Shewanella frigidimarina Ag06-30.</title>
        <authorList>
            <person name="Parmeciano Di Noto G."/>
            <person name="Vazquez S."/>
            <person name="Mac Cormack W."/>
            <person name="Iriarte A."/>
            <person name="Quiroga C."/>
        </authorList>
    </citation>
    <scope>NUCLEOTIDE SEQUENCE [LARGE SCALE GENOMIC DNA]</scope>
    <source>
        <strain evidence="7 8">Ag06-30</strain>
    </source>
</reference>
<evidence type="ECO:0000256" key="1">
    <source>
        <dbReference type="ARBA" id="ARBA00004141"/>
    </source>
</evidence>
<dbReference type="AlphaFoldDB" id="A0A119D0T6"/>
<feature type="transmembrane region" description="Helical" evidence="6">
    <location>
        <begin position="216"/>
        <end position="235"/>
    </location>
</feature>
<dbReference type="Pfam" id="PF01925">
    <property type="entry name" value="TauE"/>
    <property type="match status" value="1"/>
</dbReference>
<evidence type="ECO:0000256" key="3">
    <source>
        <dbReference type="ARBA" id="ARBA00022692"/>
    </source>
</evidence>
<organism evidence="7">
    <name type="scientific">Shewanella frigidimarina</name>
    <dbReference type="NCBI Taxonomy" id="56812"/>
    <lineage>
        <taxon>Bacteria</taxon>
        <taxon>Pseudomonadati</taxon>
        <taxon>Pseudomonadota</taxon>
        <taxon>Gammaproteobacteria</taxon>
        <taxon>Alteromonadales</taxon>
        <taxon>Shewanellaceae</taxon>
        <taxon>Shewanella</taxon>
    </lineage>
</organism>
<keyword evidence="3 6" id="KW-0812">Transmembrane</keyword>
<evidence type="ECO:0000313" key="8">
    <source>
        <dbReference type="Proteomes" id="UP000055702"/>
    </source>
</evidence>
<name>A0A119D0T6_SHEFR</name>
<comment type="similarity">
    <text evidence="2 6">Belongs to the 4-toluene sulfonate uptake permease (TSUP) (TC 2.A.102) family.</text>
</comment>
<dbReference type="InterPro" id="IPR002781">
    <property type="entry name" value="TM_pro_TauE-like"/>
</dbReference>
<evidence type="ECO:0000256" key="6">
    <source>
        <dbReference type="RuleBase" id="RU363041"/>
    </source>
</evidence>
<proteinExistence type="inferred from homology"/>
<feature type="transmembrane region" description="Helical" evidence="6">
    <location>
        <begin position="6"/>
        <end position="39"/>
    </location>
</feature>
<keyword evidence="4 6" id="KW-1133">Transmembrane helix</keyword>